<organism evidence="1 2">
    <name type="scientific">Ciceribacter naphthalenivorans</name>
    <dbReference type="NCBI Taxonomy" id="1118451"/>
    <lineage>
        <taxon>Bacteria</taxon>
        <taxon>Pseudomonadati</taxon>
        <taxon>Pseudomonadota</taxon>
        <taxon>Alphaproteobacteria</taxon>
        <taxon>Hyphomicrobiales</taxon>
        <taxon>Rhizobiaceae</taxon>
        <taxon>Ciceribacter</taxon>
    </lineage>
</organism>
<keyword evidence="2" id="KW-1185">Reference proteome</keyword>
<dbReference type="InterPro" id="IPR016024">
    <property type="entry name" value="ARM-type_fold"/>
</dbReference>
<dbReference type="SUPFAM" id="SSF48371">
    <property type="entry name" value="ARM repeat"/>
    <property type="match status" value="1"/>
</dbReference>
<dbReference type="AlphaFoldDB" id="A0A512HF32"/>
<evidence type="ECO:0000313" key="2">
    <source>
        <dbReference type="Proteomes" id="UP000321717"/>
    </source>
</evidence>
<dbReference type="Pfam" id="PF08713">
    <property type="entry name" value="DNA_alkylation"/>
    <property type="match status" value="1"/>
</dbReference>
<dbReference type="Gene3D" id="1.25.40.290">
    <property type="entry name" value="ARM repeat domains"/>
    <property type="match status" value="1"/>
</dbReference>
<evidence type="ECO:0008006" key="3">
    <source>
        <dbReference type="Google" id="ProtNLM"/>
    </source>
</evidence>
<gene>
    <name evidence="1" type="primary">yhaZ</name>
    <name evidence="1" type="ORF">RNA01_09970</name>
</gene>
<dbReference type="InterPro" id="IPR014825">
    <property type="entry name" value="DNA_alkylation"/>
</dbReference>
<reference evidence="1 2" key="1">
    <citation type="submission" date="2019-07" db="EMBL/GenBank/DDBJ databases">
        <title>Whole genome shotgun sequence of Rhizobium naphthalenivorans NBRC 107585.</title>
        <authorList>
            <person name="Hosoyama A."/>
            <person name="Uohara A."/>
            <person name="Ohji S."/>
            <person name="Ichikawa N."/>
        </authorList>
    </citation>
    <scope>NUCLEOTIDE SEQUENCE [LARGE SCALE GENOMIC DNA]</scope>
    <source>
        <strain evidence="1 2">NBRC 107585</strain>
    </source>
</reference>
<dbReference type="PROSITE" id="PS50077">
    <property type="entry name" value="HEAT_REPEAT"/>
    <property type="match status" value="1"/>
</dbReference>
<dbReference type="RefSeq" id="WP_147178849.1">
    <property type="nucleotide sequence ID" value="NZ_BJZP01000003.1"/>
</dbReference>
<accession>A0A512HF32</accession>
<dbReference type="InterPro" id="IPR021133">
    <property type="entry name" value="HEAT_type_2"/>
</dbReference>
<evidence type="ECO:0000313" key="1">
    <source>
        <dbReference type="EMBL" id="GEO84065.1"/>
    </source>
</evidence>
<protein>
    <recommendedName>
        <fullName evidence="3">DNA alkylation repair protein</fullName>
    </recommendedName>
</protein>
<dbReference type="Proteomes" id="UP000321717">
    <property type="component" value="Unassembled WGS sequence"/>
</dbReference>
<sequence>MAEPLKHLIGPQTARDTASAVSRAWPTFAEREFLAAVLPSLEALELMQRGQLIADALRNILPQDFAKAAPILRACLPQGERGGLTGWALLSFNQYIAVHGLDHVELALDLLKALTPHFTGEFGIRPLIHREQALALSVISGWIGDPNHHVRRLASEGTRPRLPWAMRLPALVRDPAPILPILSALIDDQEDYVRRSVANSLNDIAKDHPDLVAGFVASHRPGATPERLWLLKHASRTLLKKGHAAALANFGFQPLDGVAADLSLDKAEVDFPGQLTFRVRLSNAAPVPQQVMLDYAIHHRMKDGSLRPKVFKGTSLTLPPGEGVTIGRRHAFRPITTRVYYPGEHGLEILVNGVSLASETFVLAAPTPVRDGP</sequence>
<dbReference type="OrthoDB" id="9797162at2"/>
<name>A0A512HF32_9HYPH</name>
<comment type="caution">
    <text evidence="1">The sequence shown here is derived from an EMBL/GenBank/DDBJ whole genome shotgun (WGS) entry which is preliminary data.</text>
</comment>
<dbReference type="EMBL" id="BJZP01000003">
    <property type="protein sequence ID" value="GEO84065.1"/>
    <property type="molecule type" value="Genomic_DNA"/>
</dbReference>
<proteinExistence type="predicted"/>